<evidence type="ECO:0000256" key="2">
    <source>
        <dbReference type="ARBA" id="ARBA00022840"/>
    </source>
</evidence>
<dbReference type="GO" id="GO:0006355">
    <property type="term" value="P:regulation of DNA-templated transcription"/>
    <property type="evidence" value="ECO:0007669"/>
    <property type="project" value="InterPro"/>
</dbReference>
<keyword evidence="2" id="KW-0067">ATP-binding</keyword>
<sequence length="470" mass="53499">MKECIYIIDDDPHILSYMREHLSINNFDVQAFRSPVKAIEALDEAPPALVISDVKMNEMTGDEVLNHVLREHPGVGVILITGFGNISHSVNAMRKGAFDYITKPFSGTEFISRVKRYFSKKSDNQAENLPARKATGPSGYDVSSRPSQRESFSASDRFVGEHPKVKKLLSILPQISPTSAPVMIQGESGTGKEVYASLIHRFSNRADQPYIKINCANLPSELVESTLFGHVKGAFTGAIEDREGAFKKADGGTLLLDEVTEIDINLQAKLLRVLQEKEFKKVGSQKTEKIDVRIISTTNRKIARAINEGYFRKDLYYRLNVFPIRIPMLSERIKDIPILAQHFIDRFTREFGLNEKSLSKELKKHLLRRDWEGNVRELENYIQRGVIMSQDEDEITLSHVENPIFENVNEELTREVMNDIPVLPIEEMELQMIKKALEKTDGNQKEAAKLLKVSDRTIRNKLKKIEFPDE</sequence>
<dbReference type="Pfam" id="PF00072">
    <property type="entry name" value="Response_reg"/>
    <property type="match status" value="1"/>
</dbReference>
<dbReference type="PANTHER" id="PTHR32071:SF21">
    <property type="entry name" value="TRANSCRIPTIONAL REGULATORY PROTEIN FLGR"/>
    <property type="match status" value="1"/>
</dbReference>
<dbReference type="SUPFAM" id="SSF46689">
    <property type="entry name" value="Homeodomain-like"/>
    <property type="match status" value="1"/>
</dbReference>
<dbReference type="Gene3D" id="1.10.10.60">
    <property type="entry name" value="Homeodomain-like"/>
    <property type="match status" value="1"/>
</dbReference>
<dbReference type="InterPro" id="IPR002078">
    <property type="entry name" value="Sigma_54_int"/>
</dbReference>
<name>A0A521CJJ3_9BACT</name>
<dbReference type="GO" id="GO:0043565">
    <property type="term" value="F:sequence-specific DNA binding"/>
    <property type="evidence" value="ECO:0007669"/>
    <property type="project" value="InterPro"/>
</dbReference>
<dbReference type="InterPro" id="IPR009057">
    <property type="entry name" value="Homeodomain-like_sf"/>
</dbReference>
<feature type="domain" description="Sigma-54 factor interaction" evidence="8">
    <location>
        <begin position="158"/>
        <end position="387"/>
    </location>
</feature>
<protein>
    <submittedName>
        <fullName evidence="10">DNA-binding transcriptional response regulator, NtrC family, contains REC, AAA-type ATPase, and a Fis-type DNA-binding domains</fullName>
    </submittedName>
</protein>
<dbReference type="InterPro" id="IPR025662">
    <property type="entry name" value="Sigma_54_int_dom_ATP-bd_1"/>
</dbReference>
<organism evidence="10 11">
    <name type="scientific">Fodinibius sediminis</name>
    <dbReference type="NCBI Taxonomy" id="1214077"/>
    <lineage>
        <taxon>Bacteria</taxon>
        <taxon>Pseudomonadati</taxon>
        <taxon>Balneolota</taxon>
        <taxon>Balneolia</taxon>
        <taxon>Balneolales</taxon>
        <taxon>Balneolaceae</taxon>
        <taxon>Fodinibius</taxon>
    </lineage>
</organism>
<evidence type="ECO:0000256" key="3">
    <source>
        <dbReference type="ARBA" id="ARBA00023015"/>
    </source>
</evidence>
<dbReference type="InterPro" id="IPR003593">
    <property type="entry name" value="AAA+_ATPase"/>
</dbReference>
<dbReference type="InterPro" id="IPR001789">
    <property type="entry name" value="Sig_transdc_resp-reg_receiver"/>
</dbReference>
<dbReference type="InterPro" id="IPR002197">
    <property type="entry name" value="HTH_Fis"/>
</dbReference>
<feature type="region of interest" description="Disordered" evidence="7">
    <location>
        <begin position="125"/>
        <end position="154"/>
    </location>
</feature>
<evidence type="ECO:0000259" key="9">
    <source>
        <dbReference type="PROSITE" id="PS50110"/>
    </source>
</evidence>
<evidence type="ECO:0000256" key="6">
    <source>
        <dbReference type="PROSITE-ProRule" id="PRU00169"/>
    </source>
</evidence>
<feature type="compositionally biased region" description="Polar residues" evidence="7">
    <location>
        <begin position="144"/>
        <end position="154"/>
    </location>
</feature>
<evidence type="ECO:0000256" key="4">
    <source>
        <dbReference type="ARBA" id="ARBA00023125"/>
    </source>
</evidence>
<dbReference type="InterPro" id="IPR011006">
    <property type="entry name" value="CheY-like_superfamily"/>
</dbReference>
<dbReference type="GO" id="GO:0005524">
    <property type="term" value="F:ATP binding"/>
    <property type="evidence" value="ECO:0007669"/>
    <property type="project" value="UniProtKB-KW"/>
</dbReference>
<keyword evidence="6" id="KW-0597">Phosphoprotein</keyword>
<evidence type="ECO:0000256" key="7">
    <source>
        <dbReference type="SAM" id="MobiDB-lite"/>
    </source>
</evidence>
<keyword evidence="3" id="KW-0805">Transcription regulation</keyword>
<proteinExistence type="predicted"/>
<feature type="domain" description="Response regulatory" evidence="9">
    <location>
        <begin position="4"/>
        <end position="118"/>
    </location>
</feature>
<reference evidence="10 11" key="1">
    <citation type="submission" date="2017-05" db="EMBL/GenBank/DDBJ databases">
        <authorList>
            <person name="Varghese N."/>
            <person name="Submissions S."/>
        </authorList>
    </citation>
    <scope>NUCLEOTIDE SEQUENCE [LARGE SCALE GENOMIC DNA]</scope>
    <source>
        <strain evidence="10 11">DSM 21194</strain>
    </source>
</reference>
<dbReference type="CDD" id="cd00009">
    <property type="entry name" value="AAA"/>
    <property type="match status" value="1"/>
</dbReference>
<dbReference type="InterPro" id="IPR027417">
    <property type="entry name" value="P-loop_NTPase"/>
</dbReference>
<dbReference type="InterPro" id="IPR058031">
    <property type="entry name" value="AAA_lid_NorR"/>
</dbReference>
<keyword evidence="11" id="KW-1185">Reference proteome</keyword>
<keyword evidence="4 10" id="KW-0238">DNA-binding</keyword>
<evidence type="ECO:0000256" key="5">
    <source>
        <dbReference type="ARBA" id="ARBA00023163"/>
    </source>
</evidence>
<dbReference type="PROSITE" id="PS50045">
    <property type="entry name" value="SIGMA54_INTERACT_4"/>
    <property type="match status" value="1"/>
</dbReference>
<dbReference type="InterPro" id="IPR025943">
    <property type="entry name" value="Sigma_54_int_dom_ATP-bd_2"/>
</dbReference>
<dbReference type="Gene3D" id="1.10.8.60">
    <property type="match status" value="1"/>
</dbReference>
<gene>
    <name evidence="10" type="ORF">SAMN06265218_106128</name>
</gene>
<dbReference type="Gene3D" id="3.40.50.300">
    <property type="entry name" value="P-loop containing nucleotide triphosphate hydrolases"/>
    <property type="match status" value="1"/>
</dbReference>
<dbReference type="FunFam" id="3.40.50.300:FF:000006">
    <property type="entry name" value="DNA-binding transcriptional regulator NtrC"/>
    <property type="match status" value="1"/>
</dbReference>
<dbReference type="SUPFAM" id="SSF52172">
    <property type="entry name" value="CheY-like"/>
    <property type="match status" value="1"/>
</dbReference>
<keyword evidence="1" id="KW-0547">Nucleotide-binding</keyword>
<dbReference type="PANTHER" id="PTHR32071">
    <property type="entry name" value="TRANSCRIPTIONAL REGULATORY PROTEIN"/>
    <property type="match status" value="1"/>
</dbReference>
<dbReference type="Pfam" id="PF02954">
    <property type="entry name" value="HTH_8"/>
    <property type="match status" value="1"/>
</dbReference>
<accession>A0A521CJJ3</accession>
<evidence type="ECO:0000259" key="8">
    <source>
        <dbReference type="PROSITE" id="PS50045"/>
    </source>
</evidence>
<dbReference type="RefSeq" id="WP_142714120.1">
    <property type="nucleotide sequence ID" value="NZ_FXTH01000006.1"/>
</dbReference>
<evidence type="ECO:0000313" key="11">
    <source>
        <dbReference type="Proteomes" id="UP000317593"/>
    </source>
</evidence>
<dbReference type="Gene3D" id="3.40.50.2300">
    <property type="match status" value="1"/>
</dbReference>
<evidence type="ECO:0000313" key="10">
    <source>
        <dbReference type="EMBL" id="SMO59627.1"/>
    </source>
</evidence>
<dbReference type="Proteomes" id="UP000317593">
    <property type="component" value="Unassembled WGS sequence"/>
</dbReference>
<dbReference type="PROSITE" id="PS00675">
    <property type="entry name" value="SIGMA54_INTERACT_1"/>
    <property type="match status" value="1"/>
</dbReference>
<dbReference type="EMBL" id="FXTH01000006">
    <property type="protein sequence ID" value="SMO59627.1"/>
    <property type="molecule type" value="Genomic_DNA"/>
</dbReference>
<dbReference type="SMART" id="SM00448">
    <property type="entry name" value="REC"/>
    <property type="match status" value="1"/>
</dbReference>
<dbReference type="PROSITE" id="PS00676">
    <property type="entry name" value="SIGMA54_INTERACT_2"/>
    <property type="match status" value="1"/>
</dbReference>
<dbReference type="PRINTS" id="PR01590">
    <property type="entry name" value="HTHFIS"/>
</dbReference>
<dbReference type="OrthoDB" id="5401077at2"/>
<dbReference type="SMART" id="SM00382">
    <property type="entry name" value="AAA"/>
    <property type="match status" value="1"/>
</dbReference>
<dbReference type="PROSITE" id="PS50110">
    <property type="entry name" value="RESPONSE_REGULATORY"/>
    <property type="match status" value="1"/>
</dbReference>
<feature type="modified residue" description="4-aspartylphosphate" evidence="6">
    <location>
        <position position="53"/>
    </location>
</feature>
<dbReference type="AlphaFoldDB" id="A0A521CJJ3"/>
<keyword evidence="5" id="KW-0804">Transcription</keyword>
<evidence type="ECO:0000256" key="1">
    <source>
        <dbReference type="ARBA" id="ARBA00022741"/>
    </source>
</evidence>
<dbReference type="Pfam" id="PF25601">
    <property type="entry name" value="AAA_lid_14"/>
    <property type="match status" value="1"/>
</dbReference>
<dbReference type="SUPFAM" id="SSF52540">
    <property type="entry name" value="P-loop containing nucleoside triphosphate hydrolases"/>
    <property type="match status" value="1"/>
</dbReference>
<dbReference type="Pfam" id="PF00158">
    <property type="entry name" value="Sigma54_activat"/>
    <property type="match status" value="1"/>
</dbReference>
<dbReference type="GO" id="GO:0000160">
    <property type="term" value="P:phosphorelay signal transduction system"/>
    <property type="evidence" value="ECO:0007669"/>
    <property type="project" value="InterPro"/>
</dbReference>